<dbReference type="AlphaFoldDB" id="A8AKZ8"/>
<keyword evidence="2" id="KW-1185">Reference proteome</keyword>
<sequence>MFIVCEEVTDAFDACRHTVNLSLTSKNEKYRNQNVCTASIK</sequence>
<proteinExistence type="predicted"/>
<dbReference type="EMBL" id="CP000822">
    <property type="protein sequence ID" value="ABV14161.1"/>
    <property type="molecule type" value="Genomic_DNA"/>
</dbReference>
<organism evidence="1 2">
    <name type="scientific">Citrobacter koseri (strain ATCC BAA-895 / CDC 4225-83 / SGSC4696)</name>
    <dbReference type="NCBI Taxonomy" id="290338"/>
    <lineage>
        <taxon>Bacteria</taxon>
        <taxon>Pseudomonadati</taxon>
        <taxon>Pseudomonadota</taxon>
        <taxon>Gammaproteobacteria</taxon>
        <taxon>Enterobacterales</taxon>
        <taxon>Enterobacteriaceae</taxon>
        <taxon>Citrobacter</taxon>
    </lineage>
</organism>
<protein>
    <submittedName>
        <fullName evidence="1">Uncharacterized protein</fullName>
    </submittedName>
</protein>
<evidence type="ECO:0000313" key="2">
    <source>
        <dbReference type="Proteomes" id="UP000008148"/>
    </source>
</evidence>
<dbReference type="HOGENOM" id="CLU_3267709_0_0_6"/>
<dbReference type="STRING" id="290338.CKO_03070"/>
<dbReference type="Proteomes" id="UP000008148">
    <property type="component" value="Chromosome"/>
</dbReference>
<reference evidence="1 2" key="1">
    <citation type="submission" date="2007-08" db="EMBL/GenBank/DDBJ databases">
        <authorList>
            <consortium name="The Citrobacter koseri Genome Sequencing Project"/>
            <person name="McClelland M."/>
            <person name="Sanderson E.K."/>
            <person name="Porwollik S."/>
            <person name="Spieth J."/>
            <person name="Clifton W.S."/>
            <person name="Latreille P."/>
            <person name="Courtney L."/>
            <person name="Wang C."/>
            <person name="Pepin K."/>
            <person name="Bhonagiri V."/>
            <person name="Nash W."/>
            <person name="Johnson M."/>
            <person name="Thiruvilangam P."/>
            <person name="Wilson R."/>
        </authorList>
    </citation>
    <scope>NUCLEOTIDE SEQUENCE [LARGE SCALE GENOMIC DNA]</scope>
    <source>
        <strain evidence="2">ATCC BAA-895 / CDC 4225-83 / SGSC4696</strain>
    </source>
</reference>
<evidence type="ECO:0000313" key="1">
    <source>
        <dbReference type="EMBL" id="ABV14161.1"/>
    </source>
</evidence>
<gene>
    <name evidence="1" type="ordered locus">CKO_03070</name>
</gene>
<dbReference type="KEGG" id="cko:CKO_03070"/>
<name>A8AKZ8_CITK8</name>
<accession>A8AKZ8</accession>